<dbReference type="AlphaFoldDB" id="K6XNH1"/>
<organism evidence="9 10">
    <name type="scientific">Paraglaciecola arctica BSs20135</name>
    <dbReference type="NCBI Taxonomy" id="493475"/>
    <lineage>
        <taxon>Bacteria</taxon>
        <taxon>Pseudomonadati</taxon>
        <taxon>Pseudomonadota</taxon>
        <taxon>Gammaproteobacteria</taxon>
        <taxon>Alteromonadales</taxon>
        <taxon>Alteromonadaceae</taxon>
        <taxon>Paraglaciecola</taxon>
    </lineage>
</organism>
<dbReference type="NCBIfam" id="TIGR00383">
    <property type="entry name" value="corA"/>
    <property type="match status" value="1"/>
</dbReference>
<dbReference type="SUPFAM" id="SSF143865">
    <property type="entry name" value="CorA soluble domain-like"/>
    <property type="match status" value="1"/>
</dbReference>
<dbReference type="PANTHER" id="PTHR46494:SF1">
    <property type="entry name" value="CORA FAMILY METAL ION TRANSPORTER (EUROFUNG)"/>
    <property type="match status" value="1"/>
</dbReference>
<dbReference type="CDD" id="cd12828">
    <property type="entry name" value="TmCorA-like_1"/>
    <property type="match status" value="1"/>
</dbReference>
<evidence type="ECO:0000313" key="9">
    <source>
        <dbReference type="EMBL" id="GAC22204.1"/>
    </source>
</evidence>
<dbReference type="InterPro" id="IPR004488">
    <property type="entry name" value="Mg/Co-transport_prot_CorA"/>
</dbReference>
<evidence type="ECO:0000256" key="8">
    <source>
        <dbReference type="RuleBase" id="RU362010"/>
    </source>
</evidence>
<sequence>MKLFNKRYHQPGTRPGELAEPVSDVFSLDLLDYDASAISVKNDIDVHDCRPFIKNSNVTWIHVQGDPTHDALVTLAKGLDIHDLYIEDVVNSGQRPKVELNEEQIFAILSLPVHNNNQVHIEQVSLFLTQNTVVSFCSGDFNPFQQIVTRLQSGVGKLRRRKADYLFYNLIDTVIDYGFPLLETYSERIQTLEDELLDTPDKNVLSQVHKLRRELLLIRRRLWPQREMVNEILRDEENTQITPETKMHFRDCHDHVISIMELLETYHEMTSGLMELYMTSVSLKLNDVMKVLTIIATLFIPPTFIVGVYGMNFDPLVSKLNMPELQWEYGYIAVWVVILLMICGMLAFFKKHKWI</sequence>
<dbReference type="Gene3D" id="3.30.460.20">
    <property type="entry name" value="CorA soluble domain-like"/>
    <property type="match status" value="1"/>
</dbReference>
<keyword evidence="8" id="KW-0460">Magnesium</keyword>
<dbReference type="GO" id="GO:0005886">
    <property type="term" value="C:plasma membrane"/>
    <property type="evidence" value="ECO:0007669"/>
    <property type="project" value="UniProtKB-SubCell"/>
</dbReference>
<keyword evidence="8" id="KW-0406">Ion transport</keyword>
<comment type="similarity">
    <text evidence="2 8">Belongs to the CorA metal ion transporter (MIT) (TC 1.A.35) family.</text>
</comment>
<evidence type="ECO:0000256" key="4">
    <source>
        <dbReference type="ARBA" id="ARBA00022475"/>
    </source>
</evidence>
<evidence type="ECO:0000313" key="10">
    <source>
        <dbReference type="Proteomes" id="UP000006327"/>
    </source>
</evidence>
<dbReference type="InterPro" id="IPR045863">
    <property type="entry name" value="CorA_TM1_TM2"/>
</dbReference>
<keyword evidence="6 8" id="KW-1133">Transmembrane helix</keyword>
<dbReference type="RefSeq" id="WP_007625873.1">
    <property type="nucleotide sequence ID" value="NZ_BAEO01000069.1"/>
</dbReference>
<dbReference type="InterPro" id="IPR002523">
    <property type="entry name" value="MgTranspt_CorA/ZnTranspt_ZntB"/>
</dbReference>
<keyword evidence="10" id="KW-1185">Reference proteome</keyword>
<keyword evidence="4 8" id="KW-1003">Cell membrane</keyword>
<dbReference type="GO" id="GO:0015087">
    <property type="term" value="F:cobalt ion transmembrane transporter activity"/>
    <property type="evidence" value="ECO:0007669"/>
    <property type="project" value="UniProtKB-UniRule"/>
</dbReference>
<accession>K6XNH1</accession>
<dbReference type="Pfam" id="PF01544">
    <property type="entry name" value="CorA"/>
    <property type="match status" value="1"/>
</dbReference>
<proteinExistence type="inferred from homology"/>
<evidence type="ECO:0000256" key="3">
    <source>
        <dbReference type="ARBA" id="ARBA00022448"/>
    </source>
</evidence>
<feature type="transmembrane region" description="Helical" evidence="8">
    <location>
        <begin position="288"/>
        <end position="309"/>
    </location>
</feature>
<dbReference type="GO" id="GO:0015095">
    <property type="term" value="F:magnesium ion transmembrane transporter activity"/>
    <property type="evidence" value="ECO:0007669"/>
    <property type="project" value="UniProtKB-UniRule"/>
</dbReference>
<evidence type="ECO:0000256" key="7">
    <source>
        <dbReference type="ARBA" id="ARBA00023136"/>
    </source>
</evidence>
<dbReference type="eggNOG" id="COG0598">
    <property type="taxonomic scope" value="Bacteria"/>
</dbReference>
<dbReference type="Gene3D" id="1.20.58.340">
    <property type="entry name" value="Magnesium transport protein CorA, transmembrane region"/>
    <property type="match status" value="2"/>
</dbReference>
<dbReference type="FunFam" id="1.20.58.340:FF:000012">
    <property type="entry name" value="Magnesium transport protein CorA"/>
    <property type="match status" value="1"/>
</dbReference>
<dbReference type="SUPFAM" id="SSF144083">
    <property type="entry name" value="Magnesium transport protein CorA, transmembrane region"/>
    <property type="match status" value="1"/>
</dbReference>
<evidence type="ECO:0000256" key="2">
    <source>
        <dbReference type="ARBA" id="ARBA00009765"/>
    </source>
</evidence>
<keyword evidence="7 8" id="KW-0472">Membrane</keyword>
<dbReference type="GO" id="GO:0000287">
    <property type="term" value="F:magnesium ion binding"/>
    <property type="evidence" value="ECO:0007669"/>
    <property type="project" value="TreeGrafter"/>
</dbReference>
<reference evidence="9 10" key="1">
    <citation type="journal article" date="2017" name="Antonie Van Leeuwenhoek">
        <title>Rhizobium rhizosphaerae sp. nov., a novel species isolated from rice rhizosphere.</title>
        <authorList>
            <person name="Zhao J.J."/>
            <person name="Zhang J."/>
            <person name="Zhang R.J."/>
            <person name="Zhang C.W."/>
            <person name="Yin H.Q."/>
            <person name="Zhang X.X."/>
        </authorList>
    </citation>
    <scope>NUCLEOTIDE SEQUENCE [LARGE SCALE GENOMIC DNA]</scope>
    <source>
        <strain evidence="9 10">BSs20135</strain>
    </source>
</reference>
<dbReference type="GO" id="GO:0050897">
    <property type="term" value="F:cobalt ion binding"/>
    <property type="evidence" value="ECO:0007669"/>
    <property type="project" value="TreeGrafter"/>
</dbReference>
<comment type="caution">
    <text evidence="9">The sequence shown here is derived from an EMBL/GenBank/DDBJ whole genome shotgun (WGS) entry which is preliminary data.</text>
</comment>
<evidence type="ECO:0000256" key="1">
    <source>
        <dbReference type="ARBA" id="ARBA00004651"/>
    </source>
</evidence>
<dbReference type="Proteomes" id="UP000006327">
    <property type="component" value="Unassembled WGS sequence"/>
</dbReference>
<dbReference type="OrthoDB" id="9803416at2"/>
<protein>
    <recommendedName>
        <fullName evidence="8">Magnesium transport protein CorA</fullName>
    </recommendedName>
</protein>
<feature type="transmembrane region" description="Helical" evidence="8">
    <location>
        <begin position="329"/>
        <end position="349"/>
    </location>
</feature>
<evidence type="ECO:0000256" key="6">
    <source>
        <dbReference type="ARBA" id="ARBA00022989"/>
    </source>
</evidence>
<comment type="subcellular location">
    <subcellularLocation>
        <location evidence="1">Cell membrane</location>
        <topology evidence="1">Multi-pass membrane protein</topology>
    </subcellularLocation>
    <subcellularLocation>
        <location evidence="8">Membrane</location>
        <topology evidence="8">Multi-pass membrane protein</topology>
    </subcellularLocation>
</comment>
<keyword evidence="3 8" id="KW-0813">Transport</keyword>
<keyword evidence="5 8" id="KW-0812">Transmembrane</keyword>
<dbReference type="PANTHER" id="PTHR46494">
    <property type="entry name" value="CORA FAMILY METAL ION TRANSPORTER (EUROFUNG)"/>
    <property type="match status" value="1"/>
</dbReference>
<dbReference type="EMBL" id="BAEO01000069">
    <property type="protein sequence ID" value="GAC22204.1"/>
    <property type="molecule type" value="Genomic_DNA"/>
</dbReference>
<dbReference type="InterPro" id="IPR045861">
    <property type="entry name" value="CorA_cytoplasmic_dom"/>
</dbReference>
<comment type="function">
    <text evidence="8">Mediates influx of magnesium ions.</text>
</comment>
<gene>
    <name evidence="8 9" type="primary">corA</name>
    <name evidence="9" type="ORF">GARC_5269</name>
</gene>
<evidence type="ECO:0000256" key="5">
    <source>
        <dbReference type="ARBA" id="ARBA00022692"/>
    </source>
</evidence>
<name>K6XNH1_9ALTE</name>